<reference evidence="1" key="2">
    <citation type="journal article" date="2021" name="PeerJ">
        <title>Extensive microbial diversity within the chicken gut microbiome revealed by metagenomics and culture.</title>
        <authorList>
            <person name="Gilroy R."/>
            <person name="Ravi A."/>
            <person name="Getino M."/>
            <person name="Pursley I."/>
            <person name="Horton D.L."/>
            <person name="Alikhan N.F."/>
            <person name="Baker D."/>
            <person name="Gharbi K."/>
            <person name="Hall N."/>
            <person name="Watson M."/>
            <person name="Adriaenssens E.M."/>
            <person name="Foster-Nyarko E."/>
            <person name="Jarju S."/>
            <person name="Secka A."/>
            <person name="Antonio M."/>
            <person name="Oren A."/>
            <person name="Chaudhuri R.R."/>
            <person name="La Ragione R."/>
            <person name="Hildebrand F."/>
            <person name="Pallen M.J."/>
        </authorList>
    </citation>
    <scope>NUCLEOTIDE SEQUENCE</scope>
    <source>
        <strain evidence="1">CHK190-19873</strain>
    </source>
</reference>
<reference evidence="1" key="1">
    <citation type="submission" date="2020-10" db="EMBL/GenBank/DDBJ databases">
        <authorList>
            <person name="Gilroy R."/>
        </authorList>
    </citation>
    <scope>NUCLEOTIDE SEQUENCE</scope>
    <source>
        <strain evidence="1">CHK190-19873</strain>
    </source>
</reference>
<dbReference type="Proteomes" id="UP000823935">
    <property type="component" value="Unassembled WGS sequence"/>
</dbReference>
<accession>A0A9D1ESF7</accession>
<comment type="caution">
    <text evidence="1">The sequence shown here is derived from an EMBL/GenBank/DDBJ whole genome shotgun (WGS) entry which is preliminary data.</text>
</comment>
<sequence>MLFRKRKRENTESFDRTRKAPAVRASICTGERVAGFVDLETGNFEEAEYIGSDAQLQDFMKRYGIREDELKKIY</sequence>
<protein>
    <submittedName>
        <fullName evidence="1">Aspartate dehydrogenase</fullName>
    </submittedName>
</protein>
<proteinExistence type="predicted"/>
<dbReference type="AlphaFoldDB" id="A0A9D1ESF7"/>
<name>A0A9D1ESF7_9FIRM</name>
<evidence type="ECO:0000313" key="1">
    <source>
        <dbReference type="EMBL" id="HIS31237.1"/>
    </source>
</evidence>
<gene>
    <name evidence="1" type="ORF">IAB44_06785</name>
</gene>
<evidence type="ECO:0000313" key="2">
    <source>
        <dbReference type="Proteomes" id="UP000823935"/>
    </source>
</evidence>
<dbReference type="EMBL" id="DVIQ01000033">
    <property type="protein sequence ID" value="HIS31237.1"/>
    <property type="molecule type" value="Genomic_DNA"/>
</dbReference>
<organism evidence="1 2">
    <name type="scientific">Candidatus Limivivens intestinipullorum</name>
    <dbReference type="NCBI Taxonomy" id="2840858"/>
    <lineage>
        <taxon>Bacteria</taxon>
        <taxon>Bacillati</taxon>
        <taxon>Bacillota</taxon>
        <taxon>Clostridia</taxon>
        <taxon>Lachnospirales</taxon>
        <taxon>Lachnospiraceae</taxon>
        <taxon>Lachnospiraceae incertae sedis</taxon>
        <taxon>Candidatus Limivivens</taxon>
    </lineage>
</organism>